<proteinExistence type="predicted"/>
<dbReference type="EMBL" id="DS989844">
    <property type="protein sequence ID" value="EDX77042.1"/>
    <property type="molecule type" value="Genomic_DNA"/>
</dbReference>
<sequence length="161" mass="19077">MLFILYSGIAMKHSDWLRLTKEGERLCSVLRQQGYQCQKQPRRLAWNVTKAEDSHTLTYLPAPIASWTVLPNQETPARKQLMLLVRNALKQERLETLTRQSDIQKPLDLTRPWVIIRLLNDARHYTVARFYNRQDAEDHKRVLRRFMRGAEFEVIFDPGDE</sequence>
<evidence type="ECO:0000313" key="2">
    <source>
        <dbReference type="Proteomes" id="UP000003835"/>
    </source>
</evidence>
<reference evidence="1 2" key="1">
    <citation type="submission" date="2008-07" db="EMBL/GenBank/DDBJ databases">
        <authorList>
            <person name="Tandeau de Marsac N."/>
            <person name="Ferriera S."/>
            <person name="Johnson J."/>
            <person name="Kravitz S."/>
            <person name="Beeson K."/>
            <person name="Sutton G."/>
            <person name="Rogers Y.-H."/>
            <person name="Friedman R."/>
            <person name="Frazier M."/>
            <person name="Venter J.C."/>
        </authorList>
    </citation>
    <scope>NUCLEOTIDE SEQUENCE [LARGE SCALE GENOMIC DNA]</scope>
    <source>
        <strain evidence="1 2">PCC 7420</strain>
    </source>
</reference>
<evidence type="ECO:0000313" key="1">
    <source>
        <dbReference type="EMBL" id="EDX77042.1"/>
    </source>
</evidence>
<dbReference type="HOGENOM" id="CLU_137330_0_0_3"/>
<protein>
    <submittedName>
        <fullName evidence="1">Uncharacterized protein</fullName>
    </submittedName>
</protein>
<gene>
    <name evidence="1" type="ORF">MC7420_179</name>
</gene>
<accession>B4VL14</accession>
<dbReference type="STRING" id="118168.MC7420_179"/>
<name>B4VL14_9CYAN</name>
<dbReference type="AlphaFoldDB" id="B4VL14"/>
<organism evidence="1 2">
    <name type="scientific">Coleofasciculus chthonoplastes PCC 7420</name>
    <dbReference type="NCBI Taxonomy" id="118168"/>
    <lineage>
        <taxon>Bacteria</taxon>
        <taxon>Bacillati</taxon>
        <taxon>Cyanobacteriota</taxon>
        <taxon>Cyanophyceae</taxon>
        <taxon>Coleofasciculales</taxon>
        <taxon>Coleofasciculaceae</taxon>
        <taxon>Coleofasciculus</taxon>
    </lineage>
</organism>
<dbReference type="Proteomes" id="UP000003835">
    <property type="component" value="Unassembled WGS sequence"/>
</dbReference>
<keyword evidence="2" id="KW-1185">Reference proteome</keyword>
<dbReference type="eggNOG" id="COG0456">
    <property type="taxonomic scope" value="Bacteria"/>
</dbReference>